<dbReference type="EMBL" id="MN739108">
    <property type="protein sequence ID" value="QHS89347.1"/>
    <property type="molecule type" value="Genomic_DNA"/>
</dbReference>
<dbReference type="AlphaFoldDB" id="A0A6C0BAR5"/>
<dbReference type="InterPro" id="IPR014903">
    <property type="entry name" value="DUF1796"/>
</dbReference>
<protein>
    <submittedName>
        <fullName evidence="2">Uncharacterized protein</fullName>
    </submittedName>
</protein>
<dbReference type="Pfam" id="PF08795">
    <property type="entry name" value="DUF1796"/>
    <property type="match status" value="1"/>
</dbReference>
<proteinExistence type="predicted"/>
<feature type="region of interest" description="Disordered" evidence="1">
    <location>
        <begin position="231"/>
        <end position="256"/>
    </location>
</feature>
<accession>A0A6C0BAR5</accession>
<evidence type="ECO:0000313" key="2">
    <source>
        <dbReference type="EMBL" id="QHS89347.1"/>
    </source>
</evidence>
<name>A0A6C0BAR5_9ZZZZ</name>
<organism evidence="2">
    <name type="scientific">viral metagenome</name>
    <dbReference type="NCBI Taxonomy" id="1070528"/>
    <lineage>
        <taxon>unclassified sequences</taxon>
        <taxon>metagenomes</taxon>
        <taxon>organismal metagenomes</taxon>
    </lineage>
</organism>
<feature type="compositionally biased region" description="Polar residues" evidence="1">
    <location>
        <begin position="244"/>
        <end position="256"/>
    </location>
</feature>
<evidence type="ECO:0000256" key="1">
    <source>
        <dbReference type="SAM" id="MobiDB-lite"/>
    </source>
</evidence>
<reference evidence="2" key="1">
    <citation type="journal article" date="2020" name="Nature">
        <title>Giant virus diversity and host interactions through global metagenomics.</title>
        <authorList>
            <person name="Schulz F."/>
            <person name="Roux S."/>
            <person name="Paez-Espino D."/>
            <person name="Jungbluth S."/>
            <person name="Walsh D.A."/>
            <person name="Denef V.J."/>
            <person name="McMahon K.D."/>
            <person name="Konstantinidis K.T."/>
            <person name="Eloe-Fadrosh E.A."/>
            <person name="Kyrpides N.C."/>
            <person name="Woyke T."/>
        </authorList>
    </citation>
    <scope>NUCLEOTIDE SEQUENCE</scope>
    <source>
        <strain evidence="2">GVMAG-M-3300010158-60</strain>
    </source>
</reference>
<sequence>MQALLNIPDVVPVSLGYTCHPSMFISALGYQDKKFYERYVFDWTGSPMWSICKLIEEDFADLNTKEFFVYKNHFTGKEESYITNTKYNIIFAHDYHNTMTDTHHKEIKEKYDRRIKRFKDLLLSGKEILFIRVERDRPRVIHFPEYGITEPEKFYVEKFSRMMRDKGVSCKILYFTTSYPKAWDPVNRICYVNFKKKNPDIAITADQMMQIFKANLDFIQSSLQEQEQVQMQLQREPATEHPVSPSQLVSPPTSPS</sequence>